<dbReference type="InterPro" id="IPR042175">
    <property type="entry name" value="Cell/Rod_MreC_2"/>
</dbReference>
<proteinExistence type="inferred from homology"/>
<evidence type="ECO:0000259" key="7">
    <source>
        <dbReference type="Pfam" id="PF04085"/>
    </source>
</evidence>
<protein>
    <recommendedName>
        <fullName evidence="2 5">Cell shape-determining protein MreC</fullName>
    </recommendedName>
    <alternativeName>
        <fullName evidence="4 5">Cell shape protein MreC</fullName>
    </alternativeName>
</protein>
<dbReference type="InterPro" id="IPR007221">
    <property type="entry name" value="MreC"/>
</dbReference>
<keyword evidence="9" id="KW-1185">Reference proteome</keyword>
<keyword evidence="3 5" id="KW-0133">Cell shape</keyword>
<dbReference type="Pfam" id="PF04085">
    <property type="entry name" value="MreC"/>
    <property type="match status" value="1"/>
</dbReference>
<evidence type="ECO:0000256" key="3">
    <source>
        <dbReference type="ARBA" id="ARBA00022960"/>
    </source>
</evidence>
<feature type="coiled-coil region" evidence="6">
    <location>
        <begin position="66"/>
        <end position="93"/>
    </location>
</feature>
<sequence>MNSRYRKYILIFVGTLLLILMVLSFGGRDRITFIESKLGSFIMPVQRFFTSIGNFVDEKTEPIINVLNYKDLNDNLSKENEALKEQIVSLTMSQKELTELKELKRALKYVDSDLNTNYVSCNVVSKDIGNWFNMFTIDAGSNQGITKNSTVINGNGLVGLVYEVGDNWSKVISIIDQKSSVGFEMLRVTDDYDGILSGTTNYELIGDLFDPKASVKVGDYIVTSGLGMYPKGILIGKIYEVIVDKDLILNRIKVTPVVDFRKIDKVMVIPYSEQKENDEAIIETEGGE</sequence>
<organism evidence="8 9">
    <name type="scientific">Fusibacter bizertensis</name>
    <dbReference type="NCBI Taxonomy" id="1488331"/>
    <lineage>
        <taxon>Bacteria</taxon>
        <taxon>Bacillati</taxon>
        <taxon>Bacillota</taxon>
        <taxon>Clostridia</taxon>
        <taxon>Eubacteriales</taxon>
        <taxon>Eubacteriales Family XII. Incertae Sedis</taxon>
        <taxon>Fusibacter</taxon>
    </lineage>
</organism>
<evidence type="ECO:0000256" key="5">
    <source>
        <dbReference type="PIRNR" id="PIRNR038471"/>
    </source>
</evidence>
<gene>
    <name evidence="8" type="primary">mreC</name>
    <name evidence="8" type="ORF">QE109_09380</name>
</gene>
<comment type="caution">
    <text evidence="8">The sequence shown here is derived from an EMBL/GenBank/DDBJ whole genome shotgun (WGS) entry which is preliminary data.</text>
</comment>
<keyword evidence="6" id="KW-0175">Coiled coil</keyword>
<dbReference type="NCBIfam" id="TIGR00219">
    <property type="entry name" value="mreC"/>
    <property type="match status" value="1"/>
</dbReference>
<evidence type="ECO:0000256" key="4">
    <source>
        <dbReference type="ARBA" id="ARBA00032089"/>
    </source>
</evidence>
<comment type="similarity">
    <text evidence="1 5">Belongs to the MreC family.</text>
</comment>
<evidence type="ECO:0000256" key="2">
    <source>
        <dbReference type="ARBA" id="ARBA00013855"/>
    </source>
</evidence>
<evidence type="ECO:0000256" key="1">
    <source>
        <dbReference type="ARBA" id="ARBA00009369"/>
    </source>
</evidence>
<evidence type="ECO:0000313" key="9">
    <source>
        <dbReference type="Proteomes" id="UP001158045"/>
    </source>
</evidence>
<dbReference type="Gene3D" id="2.40.10.350">
    <property type="entry name" value="Rod shape-determining protein MreC, domain 2"/>
    <property type="match status" value="1"/>
</dbReference>
<dbReference type="InterPro" id="IPR055342">
    <property type="entry name" value="MreC_beta-barrel_core"/>
</dbReference>
<comment type="function">
    <text evidence="5">Involved in formation and maintenance of cell shape.</text>
</comment>
<evidence type="ECO:0000256" key="6">
    <source>
        <dbReference type="SAM" id="Coils"/>
    </source>
</evidence>
<name>A0ABT6ND70_9FIRM</name>
<evidence type="ECO:0000313" key="8">
    <source>
        <dbReference type="EMBL" id="MDH8678357.1"/>
    </source>
</evidence>
<feature type="domain" description="Rod shape-determining protein MreC beta-barrel core" evidence="7">
    <location>
        <begin position="123"/>
        <end position="269"/>
    </location>
</feature>
<dbReference type="PANTHER" id="PTHR34138:SF1">
    <property type="entry name" value="CELL SHAPE-DETERMINING PROTEIN MREC"/>
    <property type="match status" value="1"/>
</dbReference>
<dbReference type="EMBL" id="JARYZI010000005">
    <property type="protein sequence ID" value="MDH8678357.1"/>
    <property type="molecule type" value="Genomic_DNA"/>
</dbReference>
<dbReference type="InterPro" id="IPR042177">
    <property type="entry name" value="Cell/Rod_1"/>
</dbReference>
<accession>A0ABT6ND70</accession>
<dbReference type="PIRSF" id="PIRSF038471">
    <property type="entry name" value="MreC"/>
    <property type="match status" value="1"/>
</dbReference>
<dbReference type="RefSeq" id="WP_281094199.1">
    <property type="nucleotide sequence ID" value="NZ_JARYZI010000005.1"/>
</dbReference>
<dbReference type="Proteomes" id="UP001158045">
    <property type="component" value="Unassembled WGS sequence"/>
</dbReference>
<dbReference type="PANTHER" id="PTHR34138">
    <property type="entry name" value="CELL SHAPE-DETERMINING PROTEIN MREC"/>
    <property type="match status" value="1"/>
</dbReference>
<reference evidence="8 9" key="1">
    <citation type="submission" date="2023-04" db="EMBL/GenBank/DDBJ databases">
        <title>Fusibacter bizertensis strain WBS, isolated from littoral bottom sediments of the Arctic seas - biochemical and genomic analysis.</title>
        <authorList>
            <person name="Brioukhanov A.L."/>
        </authorList>
    </citation>
    <scope>NUCLEOTIDE SEQUENCE [LARGE SCALE GENOMIC DNA]</scope>
    <source>
        <strain evidence="8 9">WBS</strain>
    </source>
</reference>
<dbReference type="Gene3D" id="2.40.10.340">
    <property type="entry name" value="Rod shape-determining protein MreC, domain 1"/>
    <property type="match status" value="1"/>
</dbReference>